<protein>
    <submittedName>
        <fullName evidence="7">Delta tubulin</fullName>
    </submittedName>
</protein>
<proteinExistence type="inferred from homology"/>
<dbReference type="Proteomes" id="UP000192257">
    <property type="component" value="Unassembled WGS sequence"/>
</dbReference>
<evidence type="ECO:0000256" key="4">
    <source>
        <dbReference type="ARBA" id="ARBA00023134"/>
    </source>
</evidence>
<keyword evidence="8" id="KW-1185">Reference proteome</keyword>
<keyword evidence="3 5" id="KW-0547">Nucleotide-binding</keyword>
<reference evidence="7 8" key="1">
    <citation type="submission" date="2017-03" db="EMBL/GenBank/DDBJ databases">
        <title>An alternative strategy for trypanosome survival in the mammalian bloodstream revealed through genome and transcriptome analysis of the ubiquitous bovine parasite Trypanosoma (Megatrypanum) theileri.</title>
        <authorList>
            <person name="Kelly S."/>
            <person name="Ivens A."/>
            <person name="Mott A."/>
            <person name="O'Neill E."/>
            <person name="Emms D."/>
            <person name="Macleod O."/>
            <person name="Voorheis P."/>
            <person name="Matthews J."/>
            <person name="Matthews K."/>
            <person name="Carrington M."/>
        </authorList>
    </citation>
    <scope>NUCLEOTIDE SEQUENCE [LARGE SCALE GENOMIC DNA]</scope>
    <source>
        <strain evidence="7">Edinburgh</strain>
    </source>
</reference>
<dbReference type="Gene3D" id="3.40.50.1440">
    <property type="entry name" value="Tubulin/FtsZ, GTPase domain"/>
    <property type="match status" value="1"/>
</dbReference>
<comment type="similarity">
    <text evidence="1 5">Belongs to the tubulin family.</text>
</comment>
<organism evidence="7 8">
    <name type="scientific">Trypanosoma theileri</name>
    <dbReference type="NCBI Taxonomy" id="67003"/>
    <lineage>
        <taxon>Eukaryota</taxon>
        <taxon>Discoba</taxon>
        <taxon>Euglenozoa</taxon>
        <taxon>Kinetoplastea</taxon>
        <taxon>Metakinetoplastina</taxon>
        <taxon>Trypanosomatida</taxon>
        <taxon>Trypanosomatidae</taxon>
        <taxon>Trypanosoma</taxon>
    </lineage>
</organism>
<dbReference type="InterPro" id="IPR000217">
    <property type="entry name" value="Tubulin"/>
</dbReference>
<evidence type="ECO:0000313" key="8">
    <source>
        <dbReference type="Proteomes" id="UP000192257"/>
    </source>
</evidence>
<dbReference type="GO" id="GO:0005874">
    <property type="term" value="C:microtubule"/>
    <property type="evidence" value="ECO:0007669"/>
    <property type="project" value="UniProtKB-KW"/>
</dbReference>
<dbReference type="PANTHER" id="PTHR11588">
    <property type="entry name" value="TUBULIN"/>
    <property type="match status" value="1"/>
</dbReference>
<dbReference type="InterPro" id="IPR004057">
    <property type="entry name" value="Epsilon_tubulin"/>
</dbReference>
<feature type="non-terminal residue" evidence="7">
    <location>
        <position position="259"/>
    </location>
</feature>
<dbReference type="STRING" id="67003.A0A1X0P3S8"/>
<evidence type="ECO:0000256" key="1">
    <source>
        <dbReference type="ARBA" id="ARBA00009636"/>
    </source>
</evidence>
<dbReference type="InterPro" id="IPR036525">
    <property type="entry name" value="Tubulin/FtsZ_GTPase_sf"/>
</dbReference>
<keyword evidence="2 5" id="KW-0493">Microtubule</keyword>
<evidence type="ECO:0000259" key="6">
    <source>
        <dbReference type="SMART" id="SM00864"/>
    </source>
</evidence>
<feature type="domain" description="Tubulin/FtsZ GTPase" evidence="6">
    <location>
        <begin position="53"/>
        <end position="244"/>
    </location>
</feature>
<dbReference type="OrthoDB" id="10250004at2759"/>
<sequence length="259" mass="28682">MASVHVLVGQCGNQLGKTFLDGLVDEVHASKDDHFAAQLSSMHFRPSRSSLPHPRCVMIDMEPKVINSTLQSTDAAGQYTVQSPQYITRHSGSANNWACGYYTHGNQCKSNITEALRRESEVSGSVRTFHVLHSAAGGTGSGVGCAVADIIKSEFPRTLLFHTVIWPFASGEVVTQWYNCILTMSALRETADAVFIAHNDDFIKKTIVGRRGILGHAGTEEVSFESMNKDITQLLLDLHLPRKVYRLQQTDYHHHHHNS</sequence>
<dbReference type="GO" id="GO:0005525">
    <property type="term" value="F:GTP binding"/>
    <property type="evidence" value="ECO:0007669"/>
    <property type="project" value="UniProtKB-UniRule"/>
</dbReference>
<dbReference type="InterPro" id="IPR017975">
    <property type="entry name" value="Tubulin_CS"/>
</dbReference>
<dbReference type="PRINTS" id="PR01161">
    <property type="entry name" value="TUBULIN"/>
</dbReference>
<dbReference type="SUPFAM" id="SSF52490">
    <property type="entry name" value="Tubulin nucleotide-binding domain-like"/>
    <property type="match status" value="1"/>
</dbReference>
<dbReference type="GO" id="GO:0007017">
    <property type="term" value="P:microtubule-based process"/>
    <property type="evidence" value="ECO:0007669"/>
    <property type="project" value="InterPro"/>
</dbReference>
<evidence type="ECO:0000256" key="2">
    <source>
        <dbReference type="ARBA" id="ARBA00022701"/>
    </source>
</evidence>
<dbReference type="PRINTS" id="PR01519">
    <property type="entry name" value="EPSLNTUBULIN"/>
</dbReference>
<dbReference type="SMART" id="SM00864">
    <property type="entry name" value="Tubulin"/>
    <property type="match status" value="1"/>
</dbReference>
<evidence type="ECO:0000256" key="5">
    <source>
        <dbReference type="RuleBase" id="RU000352"/>
    </source>
</evidence>
<dbReference type="RefSeq" id="XP_028885389.1">
    <property type="nucleotide sequence ID" value="XM_029023365.1"/>
</dbReference>
<dbReference type="EMBL" id="NBCO01000006">
    <property type="protein sequence ID" value="ORC91323.1"/>
    <property type="molecule type" value="Genomic_DNA"/>
</dbReference>
<dbReference type="PROSITE" id="PS00227">
    <property type="entry name" value="TUBULIN"/>
    <property type="match status" value="1"/>
</dbReference>
<evidence type="ECO:0000256" key="3">
    <source>
        <dbReference type="ARBA" id="ARBA00022741"/>
    </source>
</evidence>
<dbReference type="InterPro" id="IPR003008">
    <property type="entry name" value="Tubulin_FtsZ_GTPase"/>
</dbReference>
<name>A0A1X0P3S8_9TRYP</name>
<comment type="caution">
    <text evidence="7">The sequence shown here is derived from an EMBL/GenBank/DDBJ whole genome shotgun (WGS) entry which is preliminary data.</text>
</comment>
<evidence type="ECO:0000313" key="7">
    <source>
        <dbReference type="EMBL" id="ORC91323.1"/>
    </source>
</evidence>
<dbReference type="VEuPathDB" id="TriTrypDB:TM35_000063280"/>
<gene>
    <name evidence="7" type="ORF">TM35_000063280</name>
</gene>
<dbReference type="GeneID" id="39983145"/>
<dbReference type="AlphaFoldDB" id="A0A1X0P3S8"/>
<accession>A0A1X0P3S8</accession>
<keyword evidence="4 5" id="KW-0342">GTP-binding</keyword>
<dbReference type="Pfam" id="PF00091">
    <property type="entry name" value="Tubulin"/>
    <property type="match status" value="1"/>
</dbReference>